<feature type="compositionally biased region" description="Basic and acidic residues" evidence="1">
    <location>
        <begin position="96"/>
        <end position="106"/>
    </location>
</feature>
<dbReference type="EMBL" id="RRZC01000001">
    <property type="protein sequence ID" value="MBE0402298.1"/>
    <property type="molecule type" value="Genomic_DNA"/>
</dbReference>
<reference evidence="2 5" key="2">
    <citation type="submission" date="2020-07" db="EMBL/GenBank/DDBJ databases">
        <title>Halophilic bacteria isolated from french cheeses.</title>
        <authorList>
            <person name="Kothe C.I."/>
            <person name="Farah-Kraiem B."/>
            <person name="Renault P."/>
            <person name="Dridi B."/>
        </authorList>
    </citation>
    <scope>NUCLEOTIDE SEQUENCE [LARGE SCALE GENOMIC DNA]</scope>
    <source>
        <strain evidence="2 5">FME16</strain>
    </source>
</reference>
<name>A0A1R4HPE9_9GAMM</name>
<dbReference type="EMBL" id="FUKM01000003">
    <property type="protein sequence ID" value="SJN09435.1"/>
    <property type="molecule type" value="Genomic_DNA"/>
</dbReference>
<accession>A0A1R4HPE9</accession>
<organism evidence="3 4">
    <name type="scientific">Halomonas citrativorans</name>
    <dbReference type="NCBI Taxonomy" id="2742612"/>
    <lineage>
        <taxon>Bacteria</taxon>
        <taxon>Pseudomonadati</taxon>
        <taxon>Pseudomonadota</taxon>
        <taxon>Gammaproteobacteria</taxon>
        <taxon>Oceanospirillales</taxon>
        <taxon>Halomonadaceae</taxon>
        <taxon>Halomonas</taxon>
    </lineage>
</organism>
<evidence type="ECO:0000313" key="5">
    <source>
        <dbReference type="Proteomes" id="UP000754821"/>
    </source>
</evidence>
<comment type="caution">
    <text evidence="3">The sequence shown here is derived from an EMBL/GenBank/DDBJ whole genome shotgun (WGS) entry which is preliminary data.</text>
</comment>
<sequence>MFKKLFSGLLGGESKSATKAVTNASEPVEYKGYSIVSQPDQQSGQYRVSGWISKADSNGEPRELRFERSDMLPGRDACDAMMVTKAQRFIDEVGDEMFKPDPRHAGSEPTMTDNQQTPSA</sequence>
<gene>
    <name evidence="3" type="ORF">CZ787_01495</name>
    <name evidence="2" type="ORF">EI163_01790</name>
</gene>
<reference evidence="3 4" key="1">
    <citation type="submission" date="2017-02" db="EMBL/GenBank/DDBJ databases">
        <authorList>
            <person name="Dridi B."/>
        </authorList>
    </citation>
    <scope>NUCLEOTIDE SEQUENCE [LARGE SCALE GENOMIC DNA]</scope>
    <source>
        <strain evidence="3 4">JB380</strain>
    </source>
</reference>
<keyword evidence="5" id="KW-1185">Reference proteome</keyword>
<feature type="compositionally biased region" description="Polar residues" evidence="1">
    <location>
        <begin position="109"/>
        <end position="120"/>
    </location>
</feature>
<dbReference type="InterPro" id="IPR018772">
    <property type="entry name" value="Transcription_activator_HlyU"/>
</dbReference>
<evidence type="ECO:0008006" key="6">
    <source>
        <dbReference type="Google" id="ProtNLM"/>
    </source>
</evidence>
<protein>
    <recommendedName>
        <fullName evidence="6">Transcriptional activator HlyU</fullName>
    </recommendedName>
</protein>
<dbReference type="AlphaFoldDB" id="A0A1R4HPE9"/>
<dbReference type="Proteomes" id="UP000754821">
    <property type="component" value="Unassembled WGS sequence"/>
</dbReference>
<dbReference type="OrthoDB" id="9800971at2"/>
<dbReference type="Pfam" id="PF10115">
    <property type="entry name" value="HlyU"/>
    <property type="match status" value="1"/>
</dbReference>
<dbReference type="RefSeq" id="WP_087105552.1">
    <property type="nucleotide sequence ID" value="NZ_FUKM01000003.1"/>
</dbReference>
<evidence type="ECO:0000313" key="3">
    <source>
        <dbReference type="EMBL" id="SJN09435.1"/>
    </source>
</evidence>
<evidence type="ECO:0000256" key="1">
    <source>
        <dbReference type="SAM" id="MobiDB-lite"/>
    </source>
</evidence>
<evidence type="ECO:0000313" key="4">
    <source>
        <dbReference type="Proteomes" id="UP000196331"/>
    </source>
</evidence>
<evidence type="ECO:0000313" key="2">
    <source>
        <dbReference type="EMBL" id="MBE0402298.1"/>
    </source>
</evidence>
<dbReference type="Proteomes" id="UP000196331">
    <property type="component" value="Unassembled WGS sequence"/>
</dbReference>
<feature type="region of interest" description="Disordered" evidence="1">
    <location>
        <begin position="96"/>
        <end position="120"/>
    </location>
</feature>
<proteinExistence type="predicted"/>